<dbReference type="Proteomes" id="UP000054630">
    <property type="component" value="Unassembled WGS sequence"/>
</dbReference>
<proteinExistence type="predicted"/>
<accession>A0A0V0SN78</accession>
<evidence type="ECO:0000313" key="1">
    <source>
        <dbReference type="EMBL" id="KRX28168.1"/>
    </source>
</evidence>
<organism evidence="1 2">
    <name type="scientific">Trichinella nelsoni</name>
    <dbReference type="NCBI Taxonomy" id="6336"/>
    <lineage>
        <taxon>Eukaryota</taxon>
        <taxon>Metazoa</taxon>
        <taxon>Ecdysozoa</taxon>
        <taxon>Nematoda</taxon>
        <taxon>Enoplea</taxon>
        <taxon>Dorylaimia</taxon>
        <taxon>Trichinellida</taxon>
        <taxon>Trichinellidae</taxon>
        <taxon>Trichinella</taxon>
    </lineage>
</organism>
<comment type="caution">
    <text evidence="1">The sequence shown here is derived from an EMBL/GenBank/DDBJ whole genome shotgun (WGS) entry which is preliminary data.</text>
</comment>
<keyword evidence="2" id="KW-1185">Reference proteome</keyword>
<dbReference type="EMBL" id="JYDL01000001">
    <property type="protein sequence ID" value="KRX28168.1"/>
    <property type="molecule type" value="Genomic_DNA"/>
</dbReference>
<dbReference type="AlphaFoldDB" id="A0A0V0SN78"/>
<protein>
    <submittedName>
        <fullName evidence="1">Uncharacterized protein</fullName>
    </submittedName>
</protein>
<dbReference type="PROSITE" id="PS51257">
    <property type="entry name" value="PROKAR_LIPOPROTEIN"/>
    <property type="match status" value="1"/>
</dbReference>
<gene>
    <name evidence="1" type="ORF">T07_8880</name>
</gene>
<evidence type="ECO:0000313" key="2">
    <source>
        <dbReference type="Proteomes" id="UP000054630"/>
    </source>
</evidence>
<name>A0A0V0SN78_9BILA</name>
<sequence length="59" mass="6566">MTSARPVYHQPPSWIECHFRGPLVTSTVAVAACAETIPLLNIISYLEILETNNSRVLKI</sequence>
<reference evidence="1 2" key="1">
    <citation type="submission" date="2015-01" db="EMBL/GenBank/DDBJ databases">
        <title>Evolution of Trichinella species and genotypes.</title>
        <authorList>
            <person name="Korhonen P.K."/>
            <person name="Edoardo P."/>
            <person name="Giuseppe L.R."/>
            <person name="Gasser R.B."/>
        </authorList>
    </citation>
    <scope>NUCLEOTIDE SEQUENCE [LARGE SCALE GENOMIC DNA]</scope>
    <source>
        <strain evidence="1">ISS37</strain>
    </source>
</reference>